<proteinExistence type="predicted"/>
<reference evidence="1 2" key="1">
    <citation type="journal article" date="2018" name="Mol. Plant">
        <title>The genome of Artemisia annua provides insight into the evolution of Asteraceae family and artemisinin biosynthesis.</title>
        <authorList>
            <person name="Shen Q."/>
            <person name="Zhang L."/>
            <person name="Liao Z."/>
            <person name="Wang S."/>
            <person name="Yan T."/>
            <person name="Shi P."/>
            <person name="Liu M."/>
            <person name="Fu X."/>
            <person name="Pan Q."/>
            <person name="Wang Y."/>
            <person name="Lv Z."/>
            <person name="Lu X."/>
            <person name="Zhang F."/>
            <person name="Jiang W."/>
            <person name="Ma Y."/>
            <person name="Chen M."/>
            <person name="Hao X."/>
            <person name="Li L."/>
            <person name="Tang Y."/>
            <person name="Lv G."/>
            <person name="Zhou Y."/>
            <person name="Sun X."/>
            <person name="Brodelius P.E."/>
            <person name="Rose J.K.C."/>
            <person name="Tang K."/>
        </authorList>
    </citation>
    <scope>NUCLEOTIDE SEQUENCE [LARGE SCALE GENOMIC DNA]</scope>
    <source>
        <strain evidence="2">cv. Huhao1</strain>
        <tissue evidence="1">Leaf</tissue>
    </source>
</reference>
<keyword evidence="2" id="KW-1185">Reference proteome</keyword>
<dbReference type="Proteomes" id="UP000245207">
    <property type="component" value="Unassembled WGS sequence"/>
</dbReference>
<name>A0A2U1NIH5_ARTAN</name>
<evidence type="ECO:0000313" key="1">
    <source>
        <dbReference type="EMBL" id="PWA73305.1"/>
    </source>
</evidence>
<organism evidence="1 2">
    <name type="scientific">Artemisia annua</name>
    <name type="common">Sweet wormwood</name>
    <dbReference type="NCBI Taxonomy" id="35608"/>
    <lineage>
        <taxon>Eukaryota</taxon>
        <taxon>Viridiplantae</taxon>
        <taxon>Streptophyta</taxon>
        <taxon>Embryophyta</taxon>
        <taxon>Tracheophyta</taxon>
        <taxon>Spermatophyta</taxon>
        <taxon>Magnoliopsida</taxon>
        <taxon>eudicotyledons</taxon>
        <taxon>Gunneridae</taxon>
        <taxon>Pentapetalae</taxon>
        <taxon>asterids</taxon>
        <taxon>campanulids</taxon>
        <taxon>Asterales</taxon>
        <taxon>Asteraceae</taxon>
        <taxon>Asteroideae</taxon>
        <taxon>Anthemideae</taxon>
        <taxon>Artemisiinae</taxon>
        <taxon>Artemisia</taxon>
    </lineage>
</organism>
<comment type="caution">
    <text evidence="1">The sequence shown here is derived from an EMBL/GenBank/DDBJ whole genome shotgun (WGS) entry which is preliminary data.</text>
</comment>
<gene>
    <name evidence="1" type="ORF">CTI12_AA244490</name>
</gene>
<dbReference type="AlphaFoldDB" id="A0A2U1NIH5"/>
<accession>A0A2U1NIH5</accession>
<sequence length="107" mass="12628">MSISKELAEASGSNSISDQIILFIQRQIAEDLEDIEEMREFCQKINDNVWNMPELPASEEDLAFLRMLQYHDHLERAKTIRRWMQMINETEAVIRIKTGLIEMLKNM</sequence>
<dbReference type="EMBL" id="PKPP01002756">
    <property type="protein sequence ID" value="PWA73305.1"/>
    <property type="molecule type" value="Genomic_DNA"/>
</dbReference>
<protein>
    <submittedName>
        <fullName evidence="1">Uncharacterized protein</fullName>
    </submittedName>
</protein>
<evidence type="ECO:0000313" key="2">
    <source>
        <dbReference type="Proteomes" id="UP000245207"/>
    </source>
</evidence>